<evidence type="ECO:0000256" key="1">
    <source>
        <dbReference type="ARBA" id="ARBA00022729"/>
    </source>
</evidence>
<dbReference type="PANTHER" id="PTHR48485:SF3">
    <property type="entry name" value="INTERLEUKIN-12 SUBUNIT BETA"/>
    <property type="match status" value="1"/>
</dbReference>
<keyword evidence="1" id="KW-0732">Signal</keyword>
<dbReference type="Proteomes" id="UP000261600">
    <property type="component" value="Unplaced"/>
</dbReference>
<keyword evidence="4" id="KW-0393">Immunoglobulin domain</keyword>
<dbReference type="GO" id="GO:0005615">
    <property type="term" value="C:extracellular space"/>
    <property type="evidence" value="ECO:0007669"/>
    <property type="project" value="UniProtKB-KW"/>
</dbReference>
<dbReference type="InterPro" id="IPR019482">
    <property type="entry name" value="IL-12_beta_cen-dom"/>
</dbReference>
<dbReference type="GO" id="GO:0005125">
    <property type="term" value="F:cytokine activity"/>
    <property type="evidence" value="ECO:0007669"/>
    <property type="project" value="UniProtKB-KW"/>
</dbReference>
<dbReference type="STRING" id="43700.ENSMALP00000030849"/>
<sequence>ANGLNSFPENFVVAKLNDDNPVTLTCGTRTDENVTWRFRNRMIKDGFFKDSLQRVGQDLIVSDVGTPMMGEYSCWRGEEKLSSTYLLLEVEGDELDSLISCRANSYGCMFSCTWTSTGYTAVRLGLGHDCNKGEKSCQWVSGSDGGFQFELSHSTSPYAEESTMLELTVEAIADFGILRRTKRFYLRDIIQPDSPQIVKCQEEEQYLNVTINAPSSWSTPHSFFSLEHEIEYVFKDDGTIERSSSALIPKKISKLRVRSRDSLVRSAWSQWSSWKNVTH</sequence>
<dbReference type="GO" id="GO:0004896">
    <property type="term" value="F:cytokine receptor activity"/>
    <property type="evidence" value="ECO:0007669"/>
    <property type="project" value="UniProtKB-UniRule"/>
</dbReference>
<reference evidence="6" key="2">
    <citation type="submission" date="2025-09" db="UniProtKB">
        <authorList>
            <consortium name="Ensembl"/>
        </authorList>
    </citation>
    <scope>IDENTIFICATION</scope>
</reference>
<name>A0A3Q3KA24_MONAL</name>
<evidence type="ECO:0000256" key="2">
    <source>
        <dbReference type="ARBA" id="ARBA00023157"/>
    </source>
</evidence>
<dbReference type="AlphaFoldDB" id="A0A3Q3KA24"/>
<comment type="subunit">
    <text evidence="4">Heterodimer with IL12A; disulfide-linked. The heterodimer is known as interleukin IL-12.</text>
</comment>
<gene>
    <name evidence="4" type="primary">IL12B</name>
</gene>
<dbReference type="InterPro" id="IPR050676">
    <property type="entry name" value="IL-12"/>
</dbReference>
<proteinExistence type="inferred from homology"/>
<accession>A0A3Q3KA24</accession>
<dbReference type="InterPro" id="IPR015528">
    <property type="entry name" value="IL-12_beta"/>
</dbReference>
<dbReference type="Ensembl" id="ENSMALT00000031394.1">
    <property type="protein sequence ID" value="ENSMALP00000030849.1"/>
    <property type="gene ID" value="ENSMALG00000021310.1"/>
</dbReference>
<dbReference type="PANTHER" id="PTHR48485">
    <property type="entry name" value="INTERLEUKIN-12 SUBUNIT BETA-RELATED"/>
    <property type="match status" value="1"/>
</dbReference>
<comment type="similarity">
    <text evidence="4">Belongs to the IL-12B family.</text>
</comment>
<dbReference type="InterPro" id="IPR013783">
    <property type="entry name" value="Ig-like_fold"/>
</dbReference>
<protein>
    <recommendedName>
        <fullName evidence="4">Interleukin-12 subunit beta</fullName>
        <shortName evidence="4">IL-12B</shortName>
    </recommendedName>
    <alternativeName>
        <fullName evidence="4">Cytotoxic lymphocyte maturation factor 40 kDa subunit</fullName>
    </alternativeName>
    <alternativeName>
        <fullName evidence="4">IL-12 subunit p40</fullName>
    </alternativeName>
</protein>
<dbReference type="PRINTS" id="PR01928">
    <property type="entry name" value="INTRLEUKN12B"/>
</dbReference>
<reference evidence="6" key="1">
    <citation type="submission" date="2025-08" db="UniProtKB">
        <authorList>
            <consortium name="Ensembl"/>
        </authorList>
    </citation>
    <scope>IDENTIFICATION</scope>
</reference>
<keyword evidence="4" id="KW-0202">Cytokine</keyword>
<dbReference type="SUPFAM" id="SSF49265">
    <property type="entry name" value="Fibronectin type III"/>
    <property type="match status" value="2"/>
</dbReference>
<keyword evidence="3 4" id="KW-0325">Glycoprotein</keyword>
<keyword evidence="7" id="KW-1185">Reference proteome</keyword>
<keyword evidence="2" id="KW-1015">Disulfide bond</keyword>
<evidence type="ECO:0000256" key="3">
    <source>
        <dbReference type="ARBA" id="ARBA00023180"/>
    </source>
</evidence>
<evidence type="ECO:0000256" key="4">
    <source>
        <dbReference type="RuleBase" id="RU281113"/>
    </source>
</evidence>
<dbReference type="Gene3D" id="2.60.40.10">
    <property type="entry name" value="Immunoglobulins"/>
    <property type="match status" value="3"/>
</dbReference>
<evidence type="ECO:0000313" key="6">
    <source>
        <dbReference type="Ensembl" id="ENSMALP00000030849.1"/>
    </source>
</evidence>
<dbReference type="Pfam" id="PF10420">
    <property type="entry name" value="IL12p40_C"/>
    <property type="match status" value="1"/>
</dbReference>
<evidence type="ECO:0000313" key="7">
    <source>
        <dbReference type="Proteomes" id="UP000261600"/>
    </source>
</evidence>
<organism evidence="6 7">
    <name type="scientific">Monopterus albus</name>
    <name type="common">Swamp eel</name>
    <dbReference type="NCBI Taxonomy" id="43700"/>
    <lineage>
        <taxon>Eukaryota</taxon>
        <taxon>Metazoa</taxon>
        <taxon>Chordata</taxon>
        <taxon>Craniata</taxon>
        <taxon>Vertebrata</taxon>
        <taxon>Euteleostomi</taxon>
        <taxon>Actinopterygii</taxon>
        <taxon>Neopterygii</taxon>
        <taxon>Teleostei</taxon>
        <taxon>Neoteleostei</taxon>
        <taxon>Acanthomorphata</taxon>
        <taxon>Anabantaria</taxon>
        <taxon>Synbranchiformes</taxon>
        <taxon>Synbranchidae</taxon>
        <taxon>Monopterus</taxon>
    </lineage>
</organism>
<dbReference type="InterPro" id="IPR036116">
    <property type="entry name" value="FN3_sf"/>
</dbReference>
<evidence type="ECO:0000259" key="5">
    <source>
        <dbReference type="Pfam" id="PF10420"/>
    </source>
</evidence>
<comment type="subcellular location">
    <subcellularLocation>
        <location evidence="4">Secreted</location>
    </subcellularLocation>
</comment>
<keyword evidence="4" id="KW-0964">Secreted</keyword>
<feature type="domain" description="Interleukin-12 beta central" evidence="5">
    <location>
        <begin position="97"/>
        <end position="172"/>
    </location>
</feature>